<feature type="binding site" description="axial binding residue" evidence="1">
    <location>
        <position position="61"/>
    </location>
    <ligand>
        <name>heme b</name>
        <dbReference type="ChEBI" id="CHEBI:60344"/>
    </ligand>
    <ligandPart>
        <name>Fe</name>
        <dbReference type="ChEBI" id="CHEBI:18248"/>
    </ligandPart>
</feature>
<dbReference type="AlphaFoldDB" id="A0A7R9G214"/>
<keyword evidence="1" id="KW-0349">Heme</keyword>
<evidence type="ECO:0000313" key="2">
    <source>
        <dbReference type="EMBL" id="CAD7263360.1"/>
    </source>
</evidence>
<protein>
    <submittedName>
        <fullName evidence="2">Uncharacterized protein</fullName>
    </submittedName>
</protein>
<dbReference type="PROSITE" id="PS50292">
    <property type="entry name" value="PEROXIDASE_3"/>
    <property type="match status" value="1"/>
</dbReference>
<gene>
    <name evidence="2" type="ORF">TSIB3V08_LOCUS7439</name>
</gene>
<name>A0A7R9G214_TIMSH</name>
<proteinExistence type="predicted"/>
<reference evidence="2" key="1">
    <citation type="submission" date="2020-11" db="EMBL/GenBank/DDBJ databases">
        <authorList>
            <person name="Tran Van P."/>
        </authorList>
    </citation>
    <scope>NUCLEOTIDE SEQUENCE</scope>
</reference>
<keyword evidence="1" id="KW-0479">Metal-binding</keyword>
<evidence type="ECO:0000256" key="1">
    <source>
        <dbReference type="PIRSR" id="PIRSR619791-2"/>
    </source>
</evidence>
<dbReference type="Gene3D" id="1.10.640.10">
    <property type="entry name" value="Haem peroxidase domain superfamily, animal type"/>
    <property type="match status" value="1"/>
</dbReference>
<accession>A0A7R9G214</accession>
<keyword evidence="1" id="KW-0408">Iron</keyword>
<sequence length="69" mass="7570">MGSEAALRPIIVSYSFPPSCGEDYVKKRNMSSVEGFSEGYDDHLDPSTLNSFTAGAFRSFHSMAQGFIK</sequence>
<dbReference type="EMBL" id="OC003487">
    <property type="protein sequence ID" value="CAD7263360.1"/>
    <property type="molecule type" value="Genomic_DNA"/>
</dbReference>
<dbReference type="InterPro" id="IPR019791">
    <property type="entry name" value="Haem_peroxidase_animal"/>
</dbReference>
<dbReference type="Pfam" id="PF03098">
    <property type="entry name" value="An_peroxidase"/>
    <property type="match status" value="1"/>
</dbReference>
<dbReference type="InterPro" id="IPR037120">
    <property type="entry name" value="Haem_peroxidase_sf_animal"/>
</dbReference>
<dbReference type="GO" id="GO:0046872">
    <property type="term" value="F:metal ion binding"/>
    <property type="evidence" value="ECO:0007669"/>
    <property type="project" value="UniProtKB-KW"/>
</dbReference>
<organism evidence="2">
    <name type="scientific">Timema shepardi</name>
    <name type="common">Walking stick</name>
    <dbReference type="NCBI Taxonomy" id="629360"/>
    <lineage>
        <taxon>Eukaryota</taxon>
        <taxon>Metazoa</taxon>
        <taxon>Ecdysozoa</taxon>
        <taxon>Arthropoda</taxon>
        <taxon>Hexapoda</taxon>
        <taxon>Insecta</taxon>
        <taxon>Pterygota</taxon>
        <taxon>Neoptera</taxon>
        <taxon>Polyneoptera</taxon>
        <taxon>Phasmatodea</taxon>
        <taxon>Timematodea</taxon>
        <taxon>Timematoidea</taxon>
        <taxon>Timematidae</taxon>
        <taxon>Timema</taxon>
    </lineage>
</organism>